<accession>A0A834WN66</accession>
<comment type="caution">
    <text evidence="1">The sequence shown here is derived from an EMBL/GenBank/DDBJ whole genome shotgun (WGS) entry which is preliminary data.</text>
</comment>
<dbReference type="EMBL" id="JAAIUW010000005">
    <property type="protein sequence ID" value="KAF7829640.1"/>
    <property type="molecule type" value="Genomic_DNA"/>
</dbReference>
<protein>
    <submittedName>
        <fullName evidence="1">Phosphatidylinositol/phosphatidylcholine transfer protein SFH8</fullName>
    </submittedName>
</protein>
<evidence type="ECO:0000313" key="1">
    <source>
        <dbReference type="EMBL" id="KAF7829640.1"/>
    </source>
</evidence>
<gene>
    <name evidence="1" type="ORF">G2W53_011973</name>
</gene>
<sequence length="111" mass="12067">MVYNYDSIGSEEYGAYLALSSSSFSNGITLGFDCSMSTFFSSSPIRFKADERSPFLNSPASEGGQDSSLDIDSTVKLGKFRLESDSDPRISLVTRNADERATNKPTITAQI</sequence>
<dbReference type="AlphaFoldDB" id="A0A834WN66"/>
<name>A0A834WN66_9FABA</name>
<keyword evidence="2" id="KW-1185">Reference proteome</keyword>
<reference evidence="1" key="1">
    <citation type="submission" date="2020-09" db="EMBL/GenBank/DDBJ databases">
        <title>Genome-Enabled Discovery of Anthraquinone Biosynthesis in Senna tora.</title>
        <authorList>
            <person name="Kang S.-H."/>
            <person name="Pandey R.P."/>
            <person name="Lee C.-M."/>
            <person name="Sim J.-S."/>
            <person name="Jeong J.-T."/>
            <person name="Choi B.-S."/>
            <person name="Jung M."/>
            <person name="Ginzburg D."/>
            <person name="Zhao K."/>
            <person name="Won S.Y."/>
            <person name="Oh T.-J."/>
            <person name="Yu Y."/>
            <person name="Kim N.-H."/>
            <person name="Lee O.R."/>
            <person name="Lee T.-H."/>
            <person name="Bashyal P."/>
            <person name="Kim T.-S."/>
            <person name="Lee W.-H."/>
            <person name="Kawkins C."/>
            <person name="Kim C.-K."/>
            <person name="Kim J.S."/>
            <person name="Ahn B.O."/>
            <person name="Rhee S.Y."/>
            <person name="Sohng J.K."/>
        </authorList>
    </citation>
    <scope>NUCLEOTIDE SEQUENCE</scope>
    <source>
        <tissue evidence="1">Leaf</tissue>
    </source>
</reference>
<proteinExistence type="predicted"/>
<dbReference type="Proteomes" id="UP000634136">
    <property type="component" value="Unassembled WGS sequence"/>
</dbReference>
<evidence type="ECO:0000313" key="2">
    <source>
        <dbReference type="Proteomes" id="UP000634136"/>
    </source>
</evidence>
<organism evidence="1 2">
    <name type="scientific">Senna tora</name>
    <dbReference type="NCBI Taxonomy" id="362788"/>
    <lineage>
        <taxon>Eukaryota</taxon>
        <taxon>Viridiplantae</taxon>
        <taxon>Streptophyta</taxon>
        <taxon>Embryophyta</taxon>
        <taxon>Tracheophyta</taxon>
        <taxon>Spermatophyta</taxon>
        <taxon>Magnoliopsida</taxon>
        <taxon>eudicotyledons</taxon>
        <taxon>Gunneridae</taxon>
        <taxon>Pentapetalae</taxon>
        <taxon>rosids</taxon>
        <taxon>fabids</taxon>
        <taxon>Fabales</taxon>
        <taxon>Fabaceae</taxon>
        <taxon>Caesalpinioideae</taxon>
        <taxon>Cassia clade</taxon>
        <taxon>Senna</taxon>
    </lineage>
</organism>